<proteinExistence type="predicted"/>
<name>A0A7W9B8M0_9SPHN</name>
<sequence length="240" mass="26030">MNANRLLMLYSGVLTAAFALAVATSAGADTRPGKAVFDEIDVKRINVREDDGTIRMIVSNTSRAPGIIMHGKERPHPSGNRGAGIIFYNNEGSENGGLTFSGRTGPDGKVSGGGHLSFDQYEQDQVIQLTQSEYDGRRWAGMIVNDRPETPLDFDLAERLSKMPDGPEKTAALRKVEADGSFGRQRLYVGKTRDRDSAVMLSDAMGRPRILMKVTPDGKASIDFLDDKGGILRSVTPDAK</sequence>
<keyword evidence="3" id="KW-1185">Reference proteome</keyword>
<organism evidence="2 3">
    <name type="scientific">Sphingopyxis panaciterrulae</name>
    <dbReference type="NCBI Taxonomy" id="462372"/>
    <lineage>
        <taxon>Bacteria</taxon>
        <taxon>Pseudomonadati</taxon>
        <taxon>Pseudomonadota</taxon>
        <taxon>Alphaproteobacteria</taxon>
        <taxon>Sphingomonadales</taxon>
        <taxon>Sphingomonadaceae</taxon>
        <taxon>Sphingopyxis</taxon>
    </lineage>
</organism>
<evidence type="ECO:0000313" key="3">
    <source>
        <dbReference type="Proteomes" id="UP000537161"/>
    </source>
</evidence>
<comment type="caution">
    <text evidence="2">The sequence shown here is derived from an EMBL/GenBank/DDBJ whole genome shotgun (WGS) entry which is preliminary data.</text>
</comment>
<protein>
    <submittedName>
        <fullName evidence="2">Uncharacterized protein</fullName>
    </submittedName>
</protein>
<dbReference type="Proteomes" id="UP000537161">
    <property type="component" value="Unassembled WGS sequence"/>
</dbReference>
<dbReference type="RefSeq" id="WP_221235230.1">
    <property type="nucleotide sequence ID" value="NZ_JACIJH010000014.1"/>
</dbReference>
<accession>A0A7W9B8M0</accession>
<keyword evidence="1" id="KW-0732">Signal</keyword>
<reference evidence="2 3" key="1">
    <citation type="submission" date="2020-08" db="EMBL/GenBank/DDBJ databases">
        <title>Genomic Encyclopedia of Type Strains, Phase IV (KMG-IV): sequencing the most valuable type-strain genomes for metagenomic binning, comparative biology and taxonomic classification.</title>
        <authorList>
            <person name="Goeker M."/>
        </authorList>
    </citation>
    <scope>NUCLEOTIDE SEQUENCE [LARGE SCALE GENOMIC DNA]</scope>
    <source>
        <strain evidence="2 3">DSM 27163</strain>
    </source>
</reference>
<feature type="chain" id="PRO_5031407142" evidence="1">
    <location>
        <begin position="29"/>
        <end position="240"/>
    </location>
</feature>
<gene>
    <name evidence="2" type="ORF">FHR21_003414</name>
</gene>
<feature type="signal peptide" evidence="1">
    <location>
        <begin position="1"/>
        <end position="28"/>
    </location>
</feature>
<evidence type="ECO:0000313" key="2">
    <source>
        <dbReference type="EMBL" id="MBB5708037.1"/>
    </source>
</evidence>
<evidence type="ECO:0000256" key="1">
    <source>
        <dbReference type="SAM" id="SignalP"/>
    </source>
</evidence>
<dbReference type="EMBL" id="JACIJH010000014">
    <property type="protein sequence ID" value="MBB5708037.1"/>
    <property type="molecule type" value="Genomic_DNA"/>
</dbReference>
<dbReference type="AlphaFoldDB" id="A0A7W9B8M0"/>